<dbReference type="InterPro" id="IPR050204">
    <property type="entry name" value="AraC_XylS_family_regulators"/>
</dbReference>
<reference evidence="5 6" key="1">
    <citation type="submission" date="2021-06" db="EMBL/GenBank/DDBJ databases">
        <authorList>
            <person name="Criscuolo A."/>
        </authorList>
    </citation>
    <scope>NUCLEOTIDE SEQUENCE [LARGE SCALE GENOMIC DNA]</scope>
    <source>
        <strain evidence="6">CIP 111802</strain>
    </source>
</reference>
<dbReference type="PANTHER" id="PTHR46796:SF6">
    <property type="entry name" value="ARAC SUBFAMILY"/>
    <property type="match status" value="1"/>
</dbReference>
<protein>
    <submittedName>
        <fullName evidence="5">Arabinose operon regulatory protein</fullName>
    </submittedName>
</protein>
<evidence type="ECO:0000256" key="1">
    <source>
        <dbReference type="ARBA" id="ARBA00023015"/>
    </source>
</evidence>
<organism evidence="5 6">
    <name type="scientific">Paenibacillus allorhizosphaerae</name>
    <dbReference type="NCBI Taxonomy" id="2849866"/>
    <lineage>
        <taxon>Bacteria</taxon>
        <taxon>Bacillati</taxon>
        <taxon>Bacillota</taxon>
        <taxon>Bacilli</taxon>
        <taxon>Bacillales</taxon>
        <taxon>Paenibacillaceae</taxon>
        <taxon>Paenibacillus</taxon>
    </lineage>
</organism>
<dbReference type="InterPro" id="IPR018060">
    <property type="entry name" value="HTH_AraC"/>
</dbReference>
<feature type="domain" description="HTH araC/xylS-type" evidence="4">
    <location>
        <begin position="177"/>
        <end position="275"/>
    </location>
</feature>
<dbReference type="EMBL" id="CAJVCE010000002">
    <property type="protein sequence ID" value="CAG7624485.1"/>
    <property type="molecule type" value="Genomic_DNA"/>
</dbReference>
<dbReference type="PROSITE" id="PS01124">
    <property type="entry name" value="HTH_ARAC_FAMILY_2"/>
    <property type="match status" value="1"/>
</dbReference>
<proteinExistence type="predicted"/>
<dbReference type="InterPro" id="IPR003313">
    <property type="entry name" value="AraC-bd"/>
</dbReference>
<sequence>METQNDTLISQFLADLKTELVIALLSKCKPNWTKGLFTPTYSKIYYIESGQGKMTVGGQELFPQPGQMVFAPAGLPQSFSTTDPERTYQKYWCHFNSNVSFMNLFTLCKLPYCLTIDDPTLVIAAFERLITAFKSQHGPAKSIRIQAALLDLISCYIEQAVLEKPKSSSTLTSSKLSTVLQYIDMNLTKDMSIAELAEQVHHHPNYFIRFFKNHLGVTPMTYIYERRMEKAKQLIMSSDMTIGEVASETGFHDIFHFSKTFKKRLGVAPTEFRSLYSELHSPKEQLLK</sequence>
<keyword evidence="6" id="KW-1185">Reference proteome</keyword>
<dbReference type="InterPro" id="IPR018062">
    <property type="entry name" value="HTH_AraC-typ_CS"/>
</dbReference>
<evidence type="ECO:0000256" key="3">
    <source>
        <dbReference type="ARBA" id="ARBA00023163"/>
    </source>
</evidence>
<keyword evidence="3" id="KW-0804">Transcription</keyword>
<accession>A0ABM8VCM4</accession>
<keyword evidence="1" id="KW-0805">Transcription regulation</keyword>
<evidence type="ECO:0000256" key="2">
    <source>
        <dbReference type="ARBA" id="ARBA00023125"/>
    </source>
</evidence>
<evidence type="ECO:0000313" key="5">
    <source>
        <dbReference type="EMBL" id="CAG7624485.1"/>
    </source>
</evidence>
<dbReference type="SMART" id="SM00342">
    <property type="entry name" value="HTH_ARAC"/>
    <property type="match status" value="1"/>
</dbReference>
<dbReference type="Proteomes" id="UP000730618">
    <property type="component" value="Unassembled WGS sequence"/>
</dbReference>
<gene>
    <name evidence="5" type="primary">araC_3</name>
    <name evidence="5" type="ORF">PAECIP111802_01069</name>
</gene>
<evidence type="ECO:0000259" key="4">
    <source>
        <dbReference type="PROSITE" id="PS01124"/>
    </source>
</evidence>
<evidence type="ECO:0000313" key="6">
    <source>
        <dbReference type="Proteomes" id="UP000730618"/>
    </source>
</evidence>
<keyword evidence="2" id="KW-0238">DNA-binding</keyword>
<dbReference type="Pfam" id="PF02311">
    <property type="entry name" value="AraC_binding"/>
    <property type="match status" value="1"/>
</dbReference>
<dbReference type="Pfam" id="PF12833">
    <property type="entry name" value="HTH_18"/>
    <property type="match status" value="1"/>
</dbReference>
<name>A0ABM8VCM4_9BACL</name>
<dbReference type="PANTHER" id="PTHR46796">
    <property type="entry name" value="HTH-TYPE TRANSCRIPTIONAL ACTIVATOR RHAS-RELATED"/>
    <property type="match status" value="1"/>
</dbReference>
<dbReference type="PROSITE" id="PS00041">
    <property type="entry name" value="HTH_ARAC_FAMILY_1"/>
    <property type="match status" value="1"/>
</dbReference>
<dbReference type="RefSeq" id="WP_218097403.1">
    <property type="nucleotide sequence ID" value="NZ_CAJVCE010000002.1"/>
</dbReference>
<comment type="caution">
    <text evidence="5">The sequence shown here is derived from an EMBL/GenBank/DDBJ whole genome shotgun (WGS) entry which is preliminary data.</text>
</comment>